<dbReference type="Pfam" id="PF00126">
    <property type="entry name" value="HTH_1"/>
    <property type="match status" value="1"/>
</dbReference>
<evidence type="ECO:0000313" key="6">
    <source>
        <dbReference type="EMBL" id="TLC98707.1"/>
    </source>
</evidence>
<dbReference type="GO" id="GO:0032993">
    <property type="term" value="C:protein-DNA complex"/>
    <property type="evidence" value="ECO:0007669"/>
    <property type="project" value="TreeGrafter"/>
</dbReference>
<dbReference type="SUPFAM" id="SSF53850">
    <property type="entry name" value="Periplasmic binding protein-like II"/>
    <property type="match status" value="1"/>
</dbReference>
<dbReference type="AlphaFoldDB" id="A0A4V6HRE9"/>
<comment type="caution">
    <text evidence="6">The sequence shown here is derived from an EMBL/GenBank/DDBJ whole genome shotgun (WGS) entry which is preliminary data.</text>
</comment>
<dbReference type="EMBL" id="QGQD01000086">
    <property type="protein sequence ID" value="TLC98707.1"/>
    <property type="molecule type" value="Genomic_DNA"/>
</dbReference>
<dbReference type="RefSeq" id="WP_138003700.1">
    <property type="nucleotide sequence ID" value="NZ_QGQD01000086.1"/>
</dbReference>
<dbReference type="InterPro" id="IPR036388">
    <property type="entry name" value="WH-like_DNA-bd_sf"/>
</dbReference>
<proteinExistence type="inferred from homology"/>
<sequence>MELLQLKYFLAAAKYEHITQAAKVLHIAQPALSQSIHRLESELGVLLFDRKNRGIALNDMGKRLEERLLPIMSALDHLPAELQAVNENASRTIRLNLLTATALVTSCIISYKSLHPDIIFQLSQDQNDTVYDLSISSAIPGNVLDSKSLLLLQENFFLAVPANSPYSLRQSISLEETRNEGYISFSGSKPIRTICDQFCLAAGFTPRIAFESDSPEAVRNLIAAGLGIGFWPKYSWGPLPDLPQVVLLPIDSPVCRRDIIITYEQLVMNKKPISDFYQYLIQYIRDLN</sequence>
<keyword evidence="2" id="KW-0805">Transcription regulation</keyword>
<dbReference type="InterPro" id="IPR036390">
    <property type="entry name" value="WH_DNA-bd_sf"/>
</dbReference>
<evidence type="ECO:0000256" key="1">
    <source>
        <dbReference type="ARBA" id="ARBA00009437"/>
    </source>
</evidence>
<dbReference type="PANTHER" id="PTHR30346">
    <property type="entry name" value="TRANSCRIPTIONAL DUAL REGULATOR HCAR-RELATED"/>
    <property type="match status" value="1"/>
</dbReference>
<evidence type="ECO:0000256" key="2">
    <source>
        <dbReference type="ARBA" id="ARBA00023015"/>
    </source>
</evidence>
<dbReference type="Gene3D" id="1.10.10.10">
    <property type="entry name" value="Winged helix-like DNA-binding domain superfamily/Winged helix DNA-binding domain"/>
    <property type="match status" value="1"/>
</dbReference>
<keyword evidence="3" id="KW-0238">DNA-binding</keyword>
<evidence type="ECO:0000313" key="7">
    <source>
        <dbReference type="Proteomes" id="UP000306509"/>
    </source>
</evidence>
<dbReference type="PANTHER" id="PTHR30346:SF28">
    <property type="entry name" value="HTH-TYPE TRANSCRIPTIONAL REGULATOR CYNR"/>
    <property type="match status" value="1"/>
</dbReference>
<evidence type="ECO:0000256" key="3">
    <source>
        <dbReference type="ARBA" id="ARBA00023125"/>
    </source>
</evidence>
<dbReference type="GO" id="GO:0003677">
    <property type="term" value="F:DNA binding"/>
    <property type="evidence" value="ECO:0007669"/>
    <property type="project" value="UniProtKB-KW"/>
</dbReference>
<keyword evidence="7" id="KW-1185">Reference proteome</keyword>
<accession>A0A4V6HRE9</accession>
<dbReference type="PROSITE" id="PS50931">
    <property type="entry name" value="HTH_LYSR"/>
    <property type="match status" value="1"/>
</dbReference>
<dbReference type="GO" id="GO:0003700">
    <property type="term" value="F:DNA-binding transcription factor activity"/>
    <property type="evidence" value="ECO:0007669"/>
    <property type="project" value="InterPro"/>
</dbReference>
<feature type="domain" description="HTH lysR-type" evidence="5">
    <location>
        <begin position="1"/>
        <end position="58"/>
    </location>
</feature>
<dbReference type="Proteomes" id="UP000306509">
    <property type="component" value="Unassembled WGS sequence"/>
</dbReference>
<gene>
    <name evidence="6" type="primary">gltC_2</name>
    <name evidence="6" type="ORF">DSM106044_04458</name>
</gene>
<evidence type="ECO:0000256" key="4">
    <source>
        <dbReference type="ARBA" id="ARBA00023163"/>
    </source>
</evidence>
<protein>
    <submittedName>
        <fullName evidence="6">HTH-type transcriptional regulator GltC</fullName>
    </submittedName>
</protein>
<dbReference type="STRING" id="180332.GCA_000797495_00433"/>
<dbReference type="InterPro" id="IPR005119">
    <property type="entry name" value="LysR_subst-bd"/>
</dbReference>
<organism evidence="6 7">
    <name type="scientific">Robinsoniella peoriensis</name>
    <dbReference type="NCBI Taxonomy" id="180332"/>
    <lineage>
        <taxon>Bacteria</taxon>
        <taxon>Bacillati</taxon>
        <taxon>Bacillota</taxon>
        <taxon>Clostridia</taxon>
        <taxon>Lachnospirales</taxon>
        <taxon>Lachnospiraceae</taxon>
        <taxon>Robinsoniella</taxon>
    </lineage>
</organism>
<dbReference type="FunFam" id="1.10.10.10:FF:000001">
    <property type="entry name" value="LysR family transcriptional regulator"/>
    <property type="match status" value="1"/>
</dbReference>
<keyword evidence="4" id="KW-0804">Transcription</keyword>
<dbReference type="InterPro" id="IPR000847">
    <property type="entry name" value="LysR_HTH_N"/>
</dbReference>
<dbReference type="Pfam" id="PF03466">
    <property type="entry name" value="LysR_substrate"/>
    <property type="match status" value="1"/>
</dbReference>
<dbReference type="SUPFAM" id="SSF46785">
    <property type="entry name" value="Winged helix' DNA-binding domain"/>
    <property type="match status" value="1"/>
</dbReference>
<dbReference type="Gene3D" id="3.40.190.290">
    <property type="match status" value="1"/>
</dbReference>
<evidence type="ECO:0000259" key="5">
    <source>
        <dbReference type="PROSITE" id="PS50931"/>
    </source>
</evidence>
<dbReference type="PRINTS" id="PR00039">
    <property type="entry name" value="HTHLYSR"/>
</dbReference>
<reference evidence="6 7" key="1">
    <citation type="journal article" date="2019" name="Anaerobe">
        <title>Detection of Robinsoniella peoriensis in multiple bone samples of a trauma patient.</title>
        <authorList>
            <person name="Schrottner P."/>
            <person name="Hartwich K."/>
            <person name="Bunk B."/>
            <person name="Schober I."/>
            <person name="Helbig S."/>
            <person name="Rudolph W.W."/>
            <person name="Gunzer F."/>
        </authorList>
    </citation>
    <scope>NUCLEOTIDE SEQUENCE [LARGE SCALE GENOMIC DNA]</scope>
    <source>
        <strain evidence="6 7">DSM 106044</strain>
    </source>
</reference>
<name>A0A4V6HRE9_9FIRM</name>
<comment type="similarity">
    <text evidence="1">Belongs to the LysR transcriptional regulatory family.</text>
</comment>